<dbReference type="KEGG" id="dcp:RN607_13410"/>
<feature type="transmembrane region" description="Helical" evidence="1">
    <location>
        <begin position="379"/>
        <end position="400"/>
    </location>
</feature>
<dbReference type="Proteomes" id="UP001304125">
    <property type="component" value="Chromosome"/>
</dbReference>
<keyword evidence="4" id="KW-1185">Reference proteome</keyword>
<evidence type="ECO:0000256" key="1">
    <source>
        <dbReference type="SAM" id="Phobius"/>
    </source>
</evidence>
<keyword evidence="1" id="KW-0472">Membrane</keyword>
<dbReference type="EMBL" id="CP134880">
    <property type="protein sequence ID" value="WNM27183.1"/>
    <property type="molecule type" value="Genomic_DNA"/>
</dbReference>
<organism evidence="3">
    <name type="scientific">Demequina capsici</name>
    <dbReference type="NCBI Taxonomy" id="3075620"/>
    <lineage>
        <taxon>Bacteria</taxon>
        <taxon>Bacillati</taxon>
        <taxon>Actinomycetota</taxon>
        <taxon>Actinomycetes</taxon>
        <taxon>Micrococcales</taxon>
        <taxon>Demequinaceae</taxon>
        <taxon>Demequina</taxon>
    </lineage>
</organism>
<feature type="transmembrane region" description="Helical" evidence="1">
    <location>
        <begin position="106"/>
        <end position="127"/>
    </location>
</feature>
<dbReference type="RefSeq" id="WP_313497998.1">
    <property type="nucleotide sequence ID" value="NZ_CP134879.1"/>
</dbReference>
<gene>
    <name evidence="2" type="ORF">RN606_13505</name>
    <name evidence="3" type="ORF">RN607_13410</name>
</gene>
<dbReference type="Proteomes" id="UP001303408">
    <property type="component" value="Chromosome"/>
</dbReference>
<dbReference type="AlphaFoldDB" id="A0AA96FBL0"/>
<feature type="transmembrane region" description="Helical" evidence="1">
    <location>
        <begin position="162"/>
        <end position="179"/>
    </location>
</feature>
<name>A0AA96FBL0_9MICO</name>
<protein>
    <submittedName>
        <fullName evidence="3">Uncharacterized protein</fullName>
    </submittedName>
</protein>
<keyword evidence="1" id="KW-0812">Transmembrane</keyword>
<proteinExistence type="predicted"/>
<evidence type="ECO:0000313" key="2">
    <source>
        <dbReference type="EMBL" id="WNM24361.1"/>
    </source>
</evidence>
<feature type="transmembrane region" description="Helical" evidence="1">
    <location>
        <begin position="225"/>
        <end position="241"/>
    </location>
</feature>
<feature type="transmembrane region" description="Helical" evidence="1">
    <location>
        <begin position="317"/>
        <end position="335"/>
    </location>
</feature>
<feature type="transmembrane region" description="Helical" evidence="1">
    <location>
        <begin position="30"/>
        <end position="50"/>
    </location>
</feature>
<sequence>MHLTARPVPVDPLFAPLTEGNERATPNRSWWVVAAIAGVVALGVQIFIMWGSTTPTFPFDEVNLLQMSRVIAGVGAPEGTGHGYFPGWSVLLAPLWWIFKDPEDFYRAGLVLGIVVAMVTALPLAALGRRVGLHLPQALTGAFLVLSMPSRTVQADFLLSERLLFLVIACTAVAVWRAWERPTPWRAAVVGLLAAAAYFTHLRALVIVAATVVWLLLFLRRSWRSALAGLATLAVATYVAQRVGDALNVAIIGDSPGQSDSFLQSLRNSTPILMAKVGVAQAWEQIVASFGLAAIGLLVVVMVAWHGIRRLQAQPMVWVFGVLLVIAAVSVVSWSDPGPLTDASWMRLDVWIYGRYLDPIVALLVMFALSVMMLRMRRWIAWSALAIHAAVAAVTLVWIAPGATTWGYVTPAHIPGVMPWYILLPRDSTVDTAMLPTLTNANSFWAWASLTSLVVHAMLVLMRRRTELIAATLVAVLGFASILSDASTDIAHDNEDGPVPVLDLLKSDMQATGATSVVYDGSCAEGRTSMSAGFNYFGWWMLPSIMDVSSSAETDLSSWDVVIGCPDWPEADAYGARSVTGSIAMADLGNLGSIVWVMPGELQDRLAAEGRLD</sequence>
<evidence type="ECO:0000313" key="3">
    <source>
        <dbReference type="EMBL" id="WNM27183.1"/>
    </source>
</evidence>
<accession>A0AA96FBL0</accession>
<dbReference type="EMBL" id="CP134879">
    <property type="protein sequence ID" value="WNM24361.1"/>
    <property type="molecule type" value="Genomic_DNA"/>
</dbReference>
<accession>A0AA96JA84</accession>
<feature type="transmembrane region" description="Helical" evidence="1">
    <location>
        <begin position="355"/>
        <end position="372"/>
    </location>
</feature>
<keyword evidence="1" id="KW-1133">Transmembrane helix</keyword>
<evidence type="ECO:0000313" key="4">
    <source>
        <dbReference type="Proteomes" id="UP001304125"/>
    </source>
</evidence>
<feature type="transmembrane region" description="Helical" evidence="1">
    <location>
        <begin position="286"/>
        <end position="305"/>
    </location>
</feature>
<reference evidence="3 4" key="1">
    <citation type="submission" date="2023-09" db="EMBL/GenBank/DDBJ databases">
        <title>Demequina sp. a novel bacteria isolated from Capsicum annuum.</title>
        <authorList>
            <person name="Humaira Z."/>
            <person name="Lee J."/>
            <person name="Cho D."/>
        </authorList>
    </citation>
    <scope>NUCLEOTIDE SEQUENCE</scope>
    <source>
        <strain evidence="2 4">OYTSA14</strain>
        <strain evidence="3">PMTSA13</strain>
    </source>
</reference>
<feature type="transmembrane region" description="Helical" evidence="1">
    <location>
        <begin position="444"/>
        <end position="461"/>
    </location>
</feature>
<feature type="transmembrane region" description="Helical" evidence="1">
    <location>
        <begin position="185"/>
        <end position="218"/>
    </location>
</feature>